<protein>
    <submittedName>
        <fullName evidence="1">Uncharacterized protein</fullName>
    </submittedName>
</protein>
<evidence type="ECO:0000313" key="2">
    <source>
        <dbReference type="Proteomes" id="UP000275480"/>
    </source>
</evidence>
<reference evidence="1 2" key="1">
    <citation type="submission" date="2018-07" db="EMBL/GenBank/DDBJ databases">
        <title>Identification of spontaneous genetic mutation associated with occurrence of a yellow conidial color mutant of Aspergillus flavus.</title>
        <authorList>
            <person name="Chang P.-K."/>
            <person name="Mack B.M."/>
            <person name="Scharfenstein L."/>
            <person name="Gilbert M.K."/>
        </authorList>
    </citation>
    <scope>NUCLEOTIDE SEQUENCE [LARGE SCALE GENOMIC DNA]</scope>
    <source>
        <strain evidence="1 2">CA14</strain>
    </source>
</reference>
<sequence length="161" mass="17860">MDGDQEAANQAVSRPISEWTDYGDVARYGWKLDEDAEIDDAMGQDLLEAAFEKLNIDADKNEIIKIDQIVPVTVGGNEYEPSGAEYKCLFNVDAGMIVVENARSPELAKKDSTPMSAIVPLRQWSDVVFRLWENYTKGVPGGLRHLSHSVVANTQSLSIMR</sequence>
<name>A0AB74CP58_ASPFL</name>
<evidence type="ECO:0000313" key="1">
    <source>
        <dbReference type="EMBL" id="RMZ48478.1"/>
    </source>
</evidence>
<organism evidence="1 2">
    <name type="scientific">Aspergillus flavus</name>
    <dbReference type="NCBI Taxonomy" id="5059"/>
    <lineage>
        <taxon>Eukaryota</taxon>
        <taxon>Fungi</taxon>
        <taxon>Dikarya</taxon>
        <taxon>Ascomycota</taxon>
        <taxon>Pezizomycotina</taxon>
        <taxon>Eurotiomycetes</taxon>
        <taxon>Eurotiomycetidae</taxon>
        <taxon>Eurotiales</taxon>
        <taxon>Aspergillaceae</taxon>
        <taxon>Aspergillus</taxon>
        <taxon>Aspergillus subgen. Circumdati</taxon>
    </lineage>
</organism>
<proteinExistence type="predicted"/>
<dbReference type="AlphaFoldDB" id="A0AB74CP58"/>
<gene>
    <name evidence="1" type="ORF">CA14_009494</name>
</gene>
<comment type="caution">
    <text evidence="1">The sequence shown here is derived from an EMBL/GenBank/DDBJ whole genome shotgun (WGS) entry which is preliminary data.</text>
</comment>
<dbReference type="Proteomes" id="UP000275480">
    <property type="component" value="Unassembled WGS sequence"/>
</dbReference>
<accession>A0AB74CP58</accession>
<dbReference type="EMBL" id="QQZZ01000009">
    <property type="protein sequence ID" value="RMZ48478.1"/>
    <property type="molecule type" value="Genomic_DNA"/>
</dbReference>